<dbReference type="AlphaFoldDB" id="A0AAN4W1B5"/>
<accession>A0AAN4W1B5</accession>
<comment type="caution">
    <text evidence="1">The sequence shown here is derived from an EMBL/GenBank/DDBJ whole genome shotgun (WGS) entry which is preliminary data.</text>
</comment>
<organism evidence="1 2">
    <name type="scientific">Persicobacter diffluens</name>
    <dbReference type="NCBI Taxonomy" id="981"/>
    <lineage>
        <taxon>Bacteria</taxon>
        <taxon>Pseudomonadati</taxon>
        <taxon>Bacteroidota</taxon>
        <taxon>Cytophagia</taxon>
        <taxon>Cytophagales</taxon>
        <taxon>Persicobacteraceae</taxon>
        <taxon>Persicobacter</taxon>
    </lineage>
</organism>
<evidence type="ECO:0000313" key="1">
    <source>
        <dbReference type="EMBL" id="GJM63861.1"/>
    </source>
</evidence>
<gene>
    <name evidence="1" type="ORF">PEDI_44130</name>
</gene>
<keyword evidence="2" id="KW-1185">Reference proteome</keyword>
<name>A0AAN4W1B5_9BACT</name>
<proteinExistence type="predicted"/>
<protein>
    <submittedName>
        <fullName evidence="1">Uncharacterized protein</fullName>
    </submittedName>
</protein>
<reference evidence="1 2" key="1">
    <citation type="submission" date="2021-12" db="EMBL/GenBank/DDBJ databases">
        <title>Genome sequencing of bacteria with rrn-lacking chromosome and rrn-plasmid.</title>
        <authorList>
            <person name="Anda M."/>
            <person name="Iwasaki W."/>
        </authorList>
    </citation>
    <scope>NUCLEOTIDE SEQUENCE [LARGE SCALE GENOMIC DNA]</scope>
    <source>
        <strain evidence="1 2">NBRC 15940</strain>
    </source>
</reference>
<dbReference type="EMBL" id="BQKE01000003">
    <property type="protein sequence ID" value="GJM63861.1"/>
    <property type="molecule type" value="Genomic_DNA"/>
</dbReference>
<dbReference type="Proteomes" id="UP001310022">
    <property type="component" value="Unassembled WGS sequence"/>
</dbReference>
<sequence length="41" mass="4804">MECLVQERFVAPGGDLVRWCLEVKIRAFIFSQYHKIHGVLN</sequence>
<evidence type="ECO:0000313" key="2">
    <source>
        <dbReference type="Proteomes" id="UP001310022"/>
    </source>
</evidence>